<protein>
    <recommendedName>
        <fullName evidence="1">DUF6820 domain-containing protein</fullName>
    </recommendedName>
</protein>
<dbReference type="EMBL" id="AGNL01004490">
    <property type="protein sequence ID" value="EJK73449.1"/>
    <property type="molecule type" value="Genomic_DNA"/>
</dbReference>
<dbReference type="Pfam" id="PF20699">
    <property type="entry name" value="DUF6820"/>
    <property type="match status" value="1"/>
</dbReference>
<evidence type="ECO:0000259" key="1">
    <source>
        <dbReference type="Pfam" id="PF20699"/>
    </source>
</evidence>
<dbReference type="AlphaFoldDB" id="K0T8K9"/>
<dbReference type="InterPro" id="IPR049223">
    <property type="entry name" value="DUF6820"/>
</dbReference>
<feature type="domain" description="DUF6820" evidence="1">
    <location>
        <begin position="103"/>
        <end position="160"/>
    </location>
</feature>
<name>K0T8K9_THAOC</name>
<evidence type="ECO:0000313" key="3">
    <source>
        <dbReference type="Proteomes" id="UP000266841"/>
    </source>
</evidence>
<keyword evidence="3" id="KW-1185">Reference proteome</keyword>
<proteinExistence type="predicted"/>
<sequence>ARQIAPQPRASVKRRLVATTSIESKLIDEVIPAAALSDLQIRTRTGGQPTEVPPRSPTQISGQKEVWMVPDGHAALQGLSSIPHLTSVATGFYRNDVINGSETSAGRARAMMSEFAVAPVRLIDNCGRRAIEIALRPQHFKRDVLGMNRCHGRHHRATRGDHGGARLSLSSLLRRCGLFDWAMVPELYDAEIRSMLPTTSV</sequence>
<reference evidence="2 3" key="1">
    <citation type="journal article" date="2012" name="Genome Biol.">
        <title>Genome and low-iron response of an oceanic diatom adapted to chronic iron limitation.</title>
        <authorList>
            <person name="Lommer M."/>
            <person name="Specht M."/>
            <person name="Roy A.S."/>
            <person name="Kraemer L."/>
            <person name="Andreson R."/>
            <person name="Gutowska M.A."/>
            <person name="Wolf J."/>
            <person name="Bergner S.V."/>
            <person name="Schilhabel M.B."/>
            <person name="Klostermeier U.C."/>
            <person name="Beiko R.G."/>
            <person name="Rosenstiel P."/>
            <person name="Hippler M."/>
            <person name="Laroche J."/>
        </authorList>
    </citation>
    <scope>NUCLEOTIDE SEQUENCE [LARGE SCALE GENOMIC DNA]</scope>
    <source>
        <strain evidence="2 3">CCMP1005</strain>
    </source>
</reference>
<gene>
    <name evidence="2" type="ORF">THAOC_04926</name>
</gene>
<dbReference type="Proteomes" id="UP000266841">
    <property type="component" value="Unassembled WGS sequence"/>
</dbReference>
<accession>K0T8K9</accession>
<evidence type="ECO:0000313" key="2">
    <source>
        <dbReference type="EMBL" id="EJK73449.1"/>
    </source>
</evidence>
<feature type="non-terminal residue" evidence="2">
    <location>
        <position position="1"/>
    </location>
</feature>
<organism evidence="2 3">
    <name type="scientific">Thalassiosira oceanica</name>
    <name type="common">Marine diatom</name>
    <dbReference type="NCBI Taxonomy" id="159749"/>
    <lineage>
        <taxon>Eukaryota</taxon>
        <taxon>Sar</taxon>
        <taxon>Stramenopiles</taxon>
        <taxon>Ochrophyta</taxon>
        <taxon>Bacillariophyta</taxon>
        <taxon>Coscinodiscophyceae</taxon>
        <taxon>Thalassiosirophycidae</taxon>
        <taxon>Thalassiosirales</taxon>
        <taxon>Thalassiosiraceae</taxon>
        <taxon>Thalassiosira</taxon>
    </lineage>
</organism>
<comment type="caution">
    <text evidence="2">The sequence shown here is derived from an EMBL/GenBank/DDBJ whole genome shotgun (WGS) entry which is preliminary data.</text>
</comment>